<gene>
    <name evidence="2" type="ORF">NDU88_001657</name>
</gene>
<sequence length="83" mass="9507">MHTRRTNAVATQDKDFKEMSASAPFSLPSPTRRHFRFRRELADPLPPTEGTPPGFRTWTRFAQDSCSSGRPPGQEVYLETPYH</sequence>
<organism evidence="2 3">
    <name type="scientific">Pleurodeles waltl</name>
    <name type="common">Iberian ribbed newt</name>
    <dbReference type="NCBI Taxonomy" id="8319"/>
    <lineage>
        <taxon>Eukaryota</taxon>
        <taxon>Metazoa</taxon>
        <taxon>Chordata</taxon>
        <taxon>Craniata</taxon>
        <taxon>Vertebrata</taxon>
        <taxon>Euteleostomi</taxon>
        <taxon>Amphibia</taxon>
        <taxon>Batrachia</taxon>
        <taxon>Caudata</taxon>
        <taxon>Salamandroidea</taxon>
        <taxon>Salamandridae</taxon>
        <taxon>Pleurodelinae</taxon>
        <taxon>Pleurodeles</taxon>
    </lineage>
</organism>
<dbReference type="Proteomes" id="UP001066276">
    <property type="component" value="Chromosome 7"/>
</dbReference>
<name>A0AAV7P8L5_PLEWA</name>
<accession>A0AAV7P8L5</accession>
<reference evidence="2" key="1">
    <citation type="journal article" date="2022" name="bioRxiv">
        <title>Sequencing and chromosome-scale assembly of the giantPleurodeles waltlgenome.</title>
        <authorList>
            <person name="Brown T."/>
            <person name="Elewa A."/>
            <person name="Iarovenko S."/>
            <person name="Subramanian E."/>
            <person name="Araus A.J."/>
            <person name="Petzold A."/>
            <person name="Susuki M."/>
            <person name="Suzuki K.-i.T."/>
            <person name="Hayashi T."/>
            <person name="Toyoda A."/>
            <person name="Oliveira C."/>
            <person name="Osipova E."/>
            <person name="Leigh N.D."/>
            <person name="Simon A."/>
            <person name="Yun M.H."/>
        </authorList>
    </citation>
    <scope>NUCLEOTIDE SEQUENCE</scope>
    <source>
        <strain evidence="2">20211129_DDA</strain>
        <tissue evidence="2">Liver</tissue>
    </source>
</reference>
<proteinExistence type="predicted"/>
<protein>
    <submittedName>
        <fullName evidence="2">Uncharacterized protein</fullName>
    </submittedName>
</protein>
<feature type="region of interest" description="Disordered" evidence="1">
    <location>
        <begin position="64"/>
        <end position="83"/>
    </location>
</feature>
<dbReference type="EMBL" id="JANPWB010000011">
    <property type="protein sequence ID" value="KAJ1123184.1"/>
    <property type="molecule type" value="Genomic_DNA"/>
</dbReference>
<comment type="caution">
    <text evidence="2">The sequence shown here is derived from an EMBL/GenBank/DDBJ whole genome shotgun (WGS) entry which is preliminary data.</text>
</comment>
<evidence type="ECO:0000256" key="1">
    <source>
        <dbReference type="SAM" id="MobiDB-lite"/>
    </source>
</evidence>
<dbReference type="AlphaFoldDB" id="A0AAV7P8L5"/>
<feature type="compositionally biased region" description="Polar residues" evidence="1">
    <location>
        <begin position="1"/>
        <end position="10"/>
    </location>
</feature>
<evidence type="ECO:0000313" key="3">
    <source>
        <dbReference type="Proteomes" id="UP001066276"/>
    </source>
</evidence>
<evidence type="ECO:0000313" key="2">
    <source>
        <dbReference type="EMBL" id="KAJ1123184.1"/>
    </source>
</evidence>
<keyword evidence="3" id="KW-1185">Reference proteome</keyword>
<feature type="region of interest" description="Disordered" evidence="1">
    <location>
        <begin position="1"/>
        <end position="55"/>
    </location>
</feature>